<gene>
    <name evidence="2" type="primary">ATP8</name>
</gene>
<accession>A0A0U2NAG0</accession>
<protein>
    <submittedName>
        <fullName evidence="2">ATP synthase F0 subunit 8</fullName>
    </submittedName>
</protein>
<dbReference type="EMBL" id="KR190462">
    <property type="protein sequence ID" value="ALI86963.1"/>
    <property type="molecule type" value="Genomic_DNA"/>
</dbReference>
<keyword evidence="2" id="KW-0496">Mitochondrion</keyword>
<proteinExistence type="predicted"/>
<feature type="transmembrane region" description="Helical" evidence="1">
    <location>
        <begin position="6"/>
        <end position="32"/>
    </location>
</feature>
<keyword evidence="1" id="KW-1133">Transmembrane helix</keyword>
<sequence>MPQMSPLGWVWVVLEVIMGYLLFLVFCYSIVVKEVSVNFSMKGFKVIFWEW</sequence>
<name>A0A0U2NAG0_9SCOR</name>
<organism evidence="2">
    <name type="scientific">Heterometrus longimanus</name>
    <dbReference type="NCBI Taxonomy" id="1719223"/>
    <lineage>
        <taxon>Eukaryota</taxon>
        <taxon>Metazoa</taxon>
        <taxon>Ecdysozoa</taxon>
        <taxon>Arthropoda</taxon>
        <taxon>Chelicerata</taxon>
        <taxon>Arachnida</taxon>
        <taxon>Scorpiones</taxon>
        <taxon>Iurida</taxon>
        <taxon>Scorpionoidea</taxon>
        <taxon>Scorpionidae</taxon>
        <taxon>Heterometrinae</taxon>
        <taxon>Heterometrus</taxon>
    </lineage>
</organism>
<evidence type="ECO:0000313" key="2">
    <source>
        <dbReference type="EMBL" id="ALI86963.1"/>
    </source>
</evidence>
<evidence type="ECO:0000256" key="1">
    <source>
        <dbReference type="SAM" id="Phobius"/>
    </source>
</evidence>
<keyword evidence="1" id="KW-0812">Transmembrane</keyword>
<keyword evidence="1" id="KW-0472">Membrane</keyword>
<dbReference type="AlphaFoldDB" id="A0A0U2NAG0"/>
<geneLocation type="mitochondrion" evidence="2"/>
<reference evidence="2" key="1">
    <citation type="submission" date="2015-04" db="EMBL/GenBank/DDBJ databases">
        <title>Complete mitochondrial genome of an asian forest scorpion, Heterometrus longimanus.</title>
        <authorList>
            <person name="Choi E.H."/>
            <person name="Hwang U.W."/>
        </authorList>
    </citation>
    <scope>NUCLEOTIDE SEQUENCE</scope>
</reference>